<evidence type="ECO:0000256" key="5">
    <source>
        <dbReference type="SAM" id="Phobius"/>
    </source>
</evidence>
<reference evidence="7" key="1">
    <citation type="submission" date="2020-06" db="EMBL/GenBank/DDBJ databases">
        <title>Draft genome of Bugula neritina, a colonial animal packing powerful symbionts and potential medicines.</title>
        <authorList>
            <person name="Rayko M."/>
        </authorList>
    </citation>
    <scope>NUCLEOTIDE SEQUENCE [LARGE SCALE GENOMIC DNA]</scope>
    <source>
        <strain evidence="7">Kwan_BN1</strain>
    </source>
</reference>
<comment type="caution">
    <text evidence="7">The sequence shown here is derived from an EMBL/GenBank/DDBJ whole genome shotgun (WGS) entry which is preliminary data.</text>
</comment>
<keyword evidence="2 5" id="KW-0812">Transmembrane</keyword>
<dbReference type="Gene3D" id="1.20.1070.10">
    <property type="entry name" value="Rhodopsin 7-helix transmembrane proteins"/>
    <property type="match status" value="1"/>
</dbReference>
<dbReference type="GO" id="GO:0007166">
    <property type="term" value="P:cell surface receptor signaling pathway"/>
    <property type="evidence" value="ECO:0007669"/>
    <property type="project" value="InterPro"/>
</dbReference>
<organism evidence="7 8">
    <name type="scientific">Bugula neritina</name>
    <name type="common">Brown bryozoan</name>
    <name type="synonym">Sertularia neritina</name>
    <dbReference type="NCBI Taxonomy" id="10212"/>
    <lineage>
        <taxon>Eukaryota</taxon>
        <taxon>Metazoa</taxon>
        <taxon>Spiralia</taxon>
        <taxon>Lophotrochozoa</taxon>
        <taxon>Bryozoa</taxon>
        <taxon>Gymnolaemata</taxon>
        <taxon>Cheilostomatida</taxon>
        <taxon>Flustrina</taxon>
        <taxon>Buguloidea</taxon>
        <taxon>Bugulidae</taxon>
        <taxon>Bugula</taxon>
    </lineage>
</organism>
<sequence length="234" mass="26583">MDGSTLLGDNLTFSSNTTVVGRDVTTLLPTTINVFHEAKFCINIGEKATTFLDCNLPAGECDQLRILKYAVLAVNIAVVLTTLTLLFIRHKYRLFNQRICFHILGTNLLSSLAFISYDGKHDGKHGGREWCIAQGFFIQAFDIMMFMWIGALTVFLYLGLIKGKRTERHERKYVVVCWLVPILIACLPLITQSYGPCTAPYCWLMEENCGVMWRFAMSLYVVYRTLSVNCDIHE</sequence>
<dbReference type="PROSITE" id="PS50261">
    <property type="entry name" value="G_PROTEIN_RECEP_F2_4"/>
    <property type="match status" value="1"/>
</dbReference>
<evidence type="ECO:0000256" key="3">
    <source>
        <dbReference type="ARBA" id="ARBA00022989"/>
    </source>
</evidence>
<dbReference type="Proteomes" id="UP000593567">
    <property type="component" value="Unassembled WGS sequence"/>
</dbReference>
<evidence type="ECO:0000259" key="6">
    <source>
        <dbReference type="PROSITE" id="PS50261"/>
    </source>
</evidence>
<dbReference type="PANTHER" id="PTHR23112">
    <property type="entry name" value="G PROTEIN-COUPLED RECEPTOR 157-RELATED"/>
    <property type="match status" value="1"/>
</dbReference>
<evidence type="ECO:0000256" key="1">
    <source>
        <dbReference type="ARBA" id="ARBA00004141"/>
    </source>
</evidence>
<feature type="transmembrane region" description="Helical" evidence="5">
    <location>
        <begin position="137"/>
        <end position="161"/>
    </location>
</feature>
<dbReference type="Pfam" id="PF00002">
    <property type="entry name" value="7tm_2"/>
    <property type="match status" value="1"/>
</dbReference>
<keyword evidence="3 5" id="KW-1133">Transmembrane helix</keyword>
<dbReference type="GO" id="GO:0004930">
    <property type="term" value="F:G protein-coupled receptor activity"/>
    <property type="evidence" value="ECO:0007669"/>
    <property type="project" value="InterPro"/>
</dbReference>
<dbReference type="OrthoDB" id="100006at2759"/>
<feature type="transmembrane region" description="Helical" evidence="5">
    <location>
        <begin position="99"/>
        <end position="117"/>
    </location>
</feature>
<evidence type="ECO:0000256" key="2">
    <source>
        <dbReference type="ARBA" id="ARBA00022692"/>
    </source>
</evidence>
<feature type="transmembrane region" description="Helical" evidence="5">
    <location>
        <begin position="66"/>
        <end position="87"/>
    </location>
</feature>
<comment type="subcellular location">
    <subcellularLocation>
        <location evidence="1">Membrane</location>
        <topology evidence="1">Multi-pass membrane protein</topology>
    </subcellularLocation>
</comment>
<dbReference type="PANTHER" id="PTHR23112:SF43">
    <property type="entry name" value="CYCLIC AMP RECEPTOR-LIKE PROTEIN A"/>
    <property type="match status" value="1"/>
</dbReference>
<feature type="domain" description="G-protein coupled receptors family 2 profile 2" evidence="6">
    <location>
        <begin position="64"/>
        <end position="234"/>
    </location>
</feature>
<evidence type="ECO:0000256" key="4">
    <source>
        <dbReference type="ARBA" id="ARBA00023136"/>
    </source>
</evidence>
<dbReference type="AlphaFoldDB" id="A0A7J7JEG3"/>
<gene>
    <name evidence="7" type="ORF">EB796_017064</name>
</gene>
<protein>
    <recommendedName>
        <fullName evidence="6">G-protein coupled receptors family 2 profile 2 domain-containing protein</fullName>
    </recommendedName>
</protein>
<keyword evidence="4 5" id="KW-0472">Membrane</keyword>
<evidence type="ECO:0000313" key="7">
    <source>
        <dbReference type="EMBL" id="KAF6024620.1"/>
    </source>
</evidence>
<proteinExistence type="predicted"/>
<name>A0A7J7JEG3_BUGNE</name>
<dbReference type="InterPro" id="IPR017981">
    <property type="entry name" value="GPCR_2-like_7TM"/>
</dbReference>
<dbReference type="EMBL" id="VXIV02002554">
    <property type="protein sequence ID" value="KAF6024620.1"/>
    <property type="molecule type" value="Genomic_DNA"/>
</dbReference>
<feature type="transmembrane region" description="Helical" evidence="5">
    <location>
        <begin position="173"/>
        <end position="190"/>
    </location>
</feature>
<accession>A0A7J7JEG3</accession>
<dbReference type="InterPro" id="IPR000832">
    <property type="entry name" value="GPCR_2_secretin-like"/>
</dbReference>
<dbReference type="SUPFAM" id="SSF81321">
    <property type="entry name" value="Family A G protein-coupled receptor-like"/>
    <property type="match status" value="1"/>
</dbReference>
<dbReference type="GO" id="GO:0005886">
    <property type="term" value="C:plasma membrane"/>
    <property type="evidence" value="ECO:0007669"/>
    <property type="project" value="TreeGrafter"/>
</dbReference>
<evidence type="ECO:0000313" key="8">
    <source>
        <dbReference type="Proteomes" id="UP000593567"/>
    </source>
</evidence>
<dbReference type="GO" id="GO:0007189">
    <property type="term" value="P:adenylate cyclase-activating G protein-coupled receptor signaling pathway"/>
    <property type="evidence" value="ECO:0007669"/>
    <property type="project" value="TreeGrafter"/>
</dbReference>
<keyword evidence="8" id="KW-1185">Reference proteome</keyword>